<dbReference type="AlphaFoldDB" id="A0A0D2VNM0"/>
<sequence length="267" mass="29420">MPGGGSDDAAHTTNHQKQNQNQSSTPDKDVAARVFFENMYKLLVDDCYVLRKTTGCHELAEFIYGVHRNPKAAAELYEANCLTRHNAKSCFRSGVLAFDGEGVARDSVRALARFRRACELGSAEGCNNAAMMFQRGVGCPADLDVAERLFLKACDQLLYTNACYNLSSFYLLGGVVPPAPPKLKPGETPPATRPPLPPANKELQNLPKALEYSLRGCEYGHPYACINASRMYLTGDGIPKDEVKGTYYRRQAEELLQIYVPSSPFAR</sequence>
<name>A0A0D2VNM0_CAPO3</name>
<dbReference type="PhylomeDB" id="A0A0D2VNM0"/>
<dbReference type="InterPro" id="IPR040239">
    <property type="entry name" value="HcpB-like"/>
</dbReference>
<dbReference type="OrthoDB" id="272077at2759"/>
<dbReference type="InterPro" id="IPR011990">
    <property type="entry name" value="TPR-like_helical_dom_sf"/>
</dbReference>
<evidence type="ECO:0000313" key="5">
    <source>
        <dbReference type="Proteomes" id="UP000008743"/>
    </source>
</evidence>
<dbReference type="InterPro" id="IPR006597">
    <property type="entry name" value="Sel1-like"/>
</dbReference>
<dbReference type="OMA" id="PGCINAG"/>
<dbReference type="Proteomes" id="UP000008743">
    <property type="component" value="Unassembled WGS sequence"/>
</dbReference>
<keyword evidence="2" id="KW-0677">Repeat</keyword>
<evidence type="ECO:0000256" key="3">
    <source>
        <dbReference type="SAM" id="MobiDB-lite"/>
    </source>
</evidence>
<reference evidence="5" key="1">
    <citation type="submission" date="2011-02" db="EMBL/GenBank/DDBJ databases">
        <title>The Genome Sequence of Capsaspora owczarzaki ATCC 30864.</title>
        <authorList>
            <person name="Russ C."/>
            <person name="Cuomo C."/>
            <person name="Burger G."/>
            <person name="Gray M.W."/>
            <person name="Holland P.W.H."/>
            <person name="King N."/>
            <person name="Lang F.B.F."/>
            <person name="Roger A.J."/>
            <person name="Ruiz-Trillo I."/>
            <person name="Young S.K."/>
            <person name="Zeng Q."/>
            <person name="Gargeya S."/>
            <person name="Alvarado L."/>
            <person name="Berlin A."/>
            <person name="Chapman S.B."/>
            <person name="Chen Z."/>
            <person name="Freedman E."/>
            <person name="Gellesch M."/>
            <person name="Goldberg J."/>
            <person name="Griggs A."/>
            <person name="Gujja S."/>
            <person name="Heilman E."/>
            <person name="Heiman D."/>
            <person name="Howarth C."/>
            <person name="Mehta T."/>
            <person name="Neiman D."/>
            <person name="Pearson M."/>
            <person name="Roberts A."/>
            <person name="Saif S."/>
            <person name="Shea T."/>
            <person name="Shenoy N."/>
            <person name="Sisk P."/>
            <person name="Stolte C."/>
            <person name="Sykes S."/>
            <person name="White J."/>
            <person name="Yandava C."/>
            <person name="Haas B."/>
            <person name="Nusbaum C."/>
            <person name="Birren B."/>
        </authorList>
    </citation>
    <scope>NUCLEOTIDE SEQUENCE</scope>
    <source>
        <strain evidence="5">ATCC 30864</strain>
    </source>
</reference>
<dbReference type="eggNOG" id="KOG4014">
    <property type="taxonomic scope" value="Eukaryota"/>
</dbReference>
<dbReference type="PANTHER" id="PTHR13891:SF1">
    <property type="entry name" value="CYTOCHROME C OXIDASE ASSEMBLY FACTOR 7"/>
    <property type="match status" value="1"/>
</dbReference>
<dbReference type="SUPFAM" id="SSF81901">
    <property type="entry name" value="HCP-like"/>
    <property type="match status" value="2"/>
</dbReference>
<comment type="similarity">
    <text evidence="1">Belongs to the hcp beta-lactamase family.</text>
</comment>
<dbReference type="SMART" id="SM00671">
    <property type="entry name" value="SEL1"/>
    <property type="match status" value="4"/>
</dbReference>
<dbReference type="GO" id="GO:0005758">
    <property type="term" value="C:mitochondrial intermembrane space"/>
    <property type="evidence" value="ECO:0007669"/>
    <property type="project" value="TreeGrafter"/>
</dbReference>
<keyword evidence="5" id="KW-1185">Reference proteome</keyword>
<proteinExistence type="inferred from homology"/>
<dbReference type="RefSeq" id="XP_004363823.1">
    <property type="nucleotide sequence ID" value="XM_004363766.2"/>
</dbReference>
<dbReference type="InParanoid" id="A0A0D2VNM0"/>
<protein>
    <recommendedName>
        <fullName evidence="6">Cytochrome c oxidase assembly factor 7</fullName>
    </recommendedName>
</protein>
<dbReference type="Pfam" id="PF08238">
    <property type="entry name" value="Sel1"/>
    <property type="match status" value="4"/>
</dbReference>
<evidence type="ECO:0000256" key="2">
    <source>
        <dbReference type="ARBA" id="ARBA00022737"/>
    </source>
</evidence>
<evidence type="ECO:0000313" key="4">
    <source>
        <dbReference type="EMBL" id="KJE91932.1"/>
    </source>
</evidence>
<evidence type="ECO:0008006" key="6">
    <source>
        <dbReference type="Google" id="ProtNLM"/>
    </source>
</evidence>
<organism evidence="4 5">
    <name type="scientific">Capsaspora owczarzaki (strain ATCC 30864)</name>
    <dbReference type="NCBI Taxonomy" id="595528"/>
    <lineage>
        <taxon>Eukaryota</taxon>
        <taxon>Filasterea</taxon>
        <taxon>Capsaspora</taxon>
    </lineage>
</organism>
<feature type="region of interest" description="Disordered" evidence="3">
    <location>
        <begin position="1"/>
        <end position="28"/>
    </location>
</feature>
<dbReference type="STRING" id="595528.A0A0D2VNM0"/>
<dbReference type="EMBL" id="KE346363">
    <property type="protein sequence ID" value="KJE91932.1"/>
    <property type="molecule type" value="Genomic_DNA"/>
</dbReference>
<dbReference type="PANTHER" id="PTHR13891">
    <property type="entry name" value="CYTOCHROME C OXIDASE ASSEMBLY FACTOR 7"/>
    <property type="match status" value="1"/>
</dbReference>
<accession>A0A0D2VNM0</accession>
<feature type="compositionally biased region" description="Low complexity" evidence="3">
    <location>
        <begin position="11"/>
        <end position="25"/>
    </location>
</feature>
<dbReference type="Gene3D" id="1.25.40.10">
    <property type="entry name" value="Tetratricopeptide repeat domain"/>
    <property type="match status" value="1"/>
</dbReference>
<gene>
    <name evidence="4" type="ORF">CAOG_002984</name>
</gene>
<evidence type="ECO:0000256" key="1">
    <source>
        <dbReference type="ARBA" id="ARBA00008486"/>
    </source>
</evidence>